<dbReference type="Pfam" id="PF07331">
    <property type="entry name" value="TctB"/>
    <property type="match status" value="1"/>
</dbReference>
<proteinExistence type="predicted"/>
<dbReference type="EMBL" id="QSBM01000012">
    <property type="protein sequence ID" value="RGX27814.1"/>
    <property type="molecule type" value="Genomic_DNA"/>
</dbReference>
<dbReference type="OrthoDB" id="1956439at2"/>
<evidence type="ECO:0000313" key="3">
    <source>
        <dbReference type="EMBL" id="RGX27814.1"/>
    </source>
</evidence>
<accession>A0A413FD18</accession>
<name>A0A413FD18_9FIRM</name>
<reference evidence="3 4" key="1">
    <citation type="submission" date="2018-08" db="EMBL/GenBank/DDBJ databases">
        <title>A genome reference for cultivated species of the human gut microbiota.</title>
        <authorList>
            <person name="Zou Y."/>
            <person name="Xue W."/>
            <person name="Luo G."/>
        </authorList>
    </citation>
    <scope>NUCLEOTIDE SEQUENCE [LARGE SCALE GENOMIC DNA]</scope>
    <source>
        <strain evidence="3 4">AF04-15</strain>
    </source>
</reference>
<evidence type="ECO:0000259" key="2">
    <source>
        <dbReference type="Pfam" id="PF07331"/>
    </source>
</evidence>
<organism evidence="3 4">
    <name type="scientific">Enterocloster asparagiformis</name>
    <dbReference type="NCBI Taxonomy" id="333367"/>
    <lineage>
        <taxon>Bacteria</taxon>
        <taxon>Bacillati</taxon>
        <taxon>Bacillota</taxon>
        <taxon>Clostridia</taxon>
        <taxon>Lachnospirales</taxon>
        <taxon>Lachnospiraceae</taxon>
        <taxon>Enterocloster</taxon>
    </lineage>
</organism>
<feature type="transmembrane region" description="Helical" evidence="1">
    <location>
        <begin position="65"/>
        <end position="84"/>
    </location>
</feature>
<feature type="transmembrane region" description="Helical" evidence="1">
    <location>
        <begin position="7"/>
        <end position="28"/>
    </location>
</feature>
<feature type="domain" description="DUF1468" evidence="2">
    <location>
        <begin position="12"/>
        <end position="139"/>
    </location>
</feature>
<evidence type="ECO:0000256" key="1">
    <source>
        <dbReference type="SAM" id="Phobius"/>
    </source>
</evidence>
<feature type="transmembrane region" description="Helical" evidence="1">
    <location>
        <begin position="90"/>
        <end position="107"/>
    </location>
</feature>
<dbReference type="AlphaFoldDB" id="A0A413FD18"/>
<dbReference type="Proteomes" id="UP000283880">
    <property type="component" value="Unassembled WGS sequence"/>
</dbReference>
<dbReference type="InterPro" id="IPR009936">
    <property type="entry name" value="DUF1468"/>
</dbReference>
<sequence>MNKKQLIIELAMPIVFALISIYIIVKAIPMEGEGVFPIMSAGVLLICAAYLFFETLVKKEEVVKLEGVNLGKVGITLLALIVYVVLIKKIGYIVDTFLLCVFIIRSLGYKKIGITVLCATLAVCATFFVFKVLLSVPLPMIFLDF</sequence>
<feature type="transmembrane region" description="Helical" evidence="1">
    <location>
        <begin position="34"/>
        <end position="53"/>
    </location>
</feature>
<gene>
    <name evidence="3" type="ORF">DWV29_15870</name>
</gene>
<keyword evidence="1" id="KW-0472">Membrane</keyword>
<keyword evidence="1" id="KW-0812">Transmembrane</keyword>
<protein>
    <submittedName>
        <fullName evidence="3">Tripartite tricarboxylate transporter TctB family protein</fullName>
    </submittedName>
</protein>
<keyword evidence="1" id="KW-1133">Transmembrane helix</keyword>
<feature type="transmembrane region" description="Helical" evidence="1">
    <location>
        <begin position="114"/>
        <end position="134"/>
    </location>
</feature>
<dbReference type="RefSeq" id="WP_007708210.1">
    <property type="nucleotide sequence ID" value="NZ_BAABXR010000003.1"/>
</dbReference>
<evidence type="ECO:0000313" key="4">
    <source>
        <dbReference type="Proteomes" id="UP000283880"/>
    </source>
</evidence>
<comment type="caution">
    <text evidence="3">The sequence shown here is derived from an EMBL/GenBank/DDBJ whole genome shotgun (WGS) entry which is preliminary data.</text>
</comment>